<organism evidence="2 3">
    <name type="scientific">Thiothrix caldifontis</name>
    <dbReference type="NCBI Taxonomy" id="525918"/>
    <lineage>
        <taxon>Bacteria</taxon>
        <taxon>Pseudomonadati</taxon>
        <taxon>Pseudomonadota</taxon>
        <taxon>Gammaproteobacteria</taxon>
        <taxon>Thiotrichales</taxon>
        <taxon>Thiotrichaceae</taxon>
        <taxon>Thiothrix</taxon>
    </lineage>
</organism>
<feature type="domain" description="HNH nuclease" evidence="1">
    <location>
        <begin position="101"/>
        <end position="156"/>
    </location>
</feature>
<dbReference type="AlphaFoldDB" id="A0A1H3WLR3"/>
<proteinExistence type="predicted"/>
<reference evidence="2 3" key="1">
    <citation type="submission" date="2016-10" db="EMBL/GenBank/DDBJ databases">
        <authorList>
            <person name="de Groot N.N."/>
        </authorList>
    </citation>
    <scope>NUCLEOTIDE SEQUENCE [LARGE SCALE GENOMIC DNA]</scope>
    <source>
        <strain evidence="2 3">DSM 21228</strain>
    </source>
</reference>
<dbReference type="RefSeq" id="WP_093065005.1">
    <property type="nucleotide sequence ID" value="NZ_FNQP01000002.1"/>
</dbReference>
<keyword evidence="2" id="KW-0255">Endonuclease</keyword>
<evidence type="ECO:0000259" key="1">
    <source>
        <dbReference type="SMART" id="SM00507"/>
    </source>
</evidence>
<accession>A0A1H3WLR3</accession>
<dbReference type="EMBL" id="FNQP01000002">
    <property type="protein sequence ID" value="SDZ87272.1"/>
    <property type="molecule type" value="Genomic_DNA"/>
</dbReference>
<name>A0A1H3WLR3_9GAMM</name>
<dbReference type="GO" id="GO:0004519">
    <property type="term" value="F:endonuclease activity"/>
    <property type="evidence" value="ECO:0007669"/>
    <property type="project" value="UniProtKB-KW"/>
</dbReference>
<evidence type="ECO:0000313" key="2">
    <source>
        <dbReference type="EMBL" id="SDZ87272.1"/>
    </source>
</evidence>
<keyword evidence="2" id="KW-0378">Hydrolase</keyword>
<dbReference type="CDD" id="cd00085">
    <property type="entry name" value="HNHc"/>
    <property type="match status" value="1"/>
</dbReference>
<dbReference type="Pfam" id="PF01844">
    <property type="entry name" value="HNH"/>
    <property type="match status" value="1"/>
</dbReference>
<evidence type="ECO:0000313" key="3">
    <source>
        <dbReference type="Proteomes" id="UP000199397"/>
    </source>
</evidence>
<dbReference type="OrthoDB" id="7823637at2"/>
<dbReference type="REBASE" id="494428">
    <property type="entry name" value="Tca21228ORF474P"/>
</dbReference>
<dbReference type="Gene3D" id="1.10.30.50">
    <property type="match status" value="1"/>
</dbReference>
<dbReference type="GO" id="GO:0003676">
    <property type="term" value="F:nucleic acid binding"/>
    <property type="evidence" value="ECO:0007669"/>
    <property type="project" value="InterPro"/>
</dbReference>
<gene>
    <name evidence="2" type="ORF">SAMN05660964_00475</name>
</gene>
<dbReference type="GO" id="GO:0008270">
    <property type="term" value="F:zinc ion binding"/>
    <property type="evidence" value="ECO:0007669"/>
    <property type="project" value="InterPro"/>
</dbReference>
<dbReference type="InterPro" id="IPR003615">
    <property type="entry name" value="HNH_nuc"/>
</dbReference>
<dbReference type="InterPro" id="IPR002711">
    <property type="entry name" value="HNH"/>
</dbReference>
<dbReference type="SMART" id="SM00507">
    <property type="entry name" value="HNHc"/>
    <property type="match status" value="1"/>
</dbReference>
<keyword evidence="2" id="KW-0540">Nuclease</keyword>
<sequence>MKVDEYLQLLNDRKKISDVKEKIIRRLWGNESDSFPKPWVSSAELLELTGQKYFDRRTRELRDQLGCNIETIYLDAFSGHAWRIHSPELADAQDREYLTQSQKNKLFQDNGFTCVTCGVYLQPGVRGLQADHKVPLSRGGGNELHNWQPMCNNCNVGKRRACEGCSLDCQTCSWAFPEKHGVRAMFAISEQTLRRVTGYANRTGKSLDQIIESAANEYLDKREEN</sequence>
<dbReference type="Proteomes" id="UP000199397">
    <property type="component" value="Unassembled WGS sequence"/>
</dbReference>
<protein>
    <submittedName>
        <fullName evidence="2">HNH endonuclease</fullName>
    </submittedName>
</protein>
<keyword evidence="3" id="KW-1185">Reference proteome</keyword>
<dbReference type="STRING" id="525918.SAMN05660964_00475"/>